<evidence type="ECO:0000313" key="4">
    <source>
        <dbReference type="EMBL" id="MBB3327610.1"/>
    </source>
</evidence>
<feature type="domain" description="HTH merR-type" evidence="3">
    <location>
        <begin position="6"/>
        <end position="74"/>
    </location>
</feature>
<dbReference type="RefSeq" id="WP_198423382.1">
    <property type="nucleotide sequence ID" value="NZ_JACHZG010000001.1"/>
</dbReference>
<dbReference type="GO" id="GO:0003700">
    <property type="term" value="F:DNA-binding transcription factor activity"/>
    <property type="evidence" value="ECO:0007669"/>
    <property type="project" value="InterPro"/>
</dbReference>
<dbReference type="InterPro" id="IPR009061">
    <property type="entry name" value="DNA-bd_dom_put_sf"/>
</dbReference>
<dbReference type="InterPro" id="IPR000551">
    <property type="entry name" value="MerR-type_HTH_dom"/>
</dbReference>
<sequence>MRAESHVRIGDLARQTGVSVRSLRYYEEQGLLTSVRTTTGQRTYAEDAVARVRLLRQLYNAGLTSTTIATVLPCVDHPSKESTRETIAVMEQEHERLDRQVADLVSTRDQLAYLIASASACVTSEAEAEVQDRTTLVAAGR</sequence>
<keyword evidence="5" id="KW-1185">Reference proteome</keyword>
<proteinExistence type="predicted"/>
<dbReference type="Pfam" id="PF13411">
    <property type="entry name" value="MerR_1"/>
    <property type="match status" value="1"/>
</dbReference>
<gene>
    <name evidence="4" type="ORF">FHX39_002554</name>
</gene>
<dbReference type="GO" id="GO:0003677">
    <property type="term" value="F:DNA binding"/>
    <property type="evidence" value="ECO:0007669"/>
    <property type="project" value="UniProtKB-KW"/>
</dbReference>
<evidence type="ECO:0000256" key="2">
    <source>
        <dbReference type="SAM" id="Coils"/>
    </source>
</evidence>
<dbReference type="PANTHER" id="PTHR30204:SF97">
    <property type="entry name" value="MERR FAMILY REGULATORY PROTEIN"/>
    <property type="match status" value="1"/>
</dbReference>
<dbReference type="EMBL" id="JACHZG010000001">
    <property type="protein sequence ID" value="MBB3327610.1"/>
    <property type="molecule type" value="Genomic_DNA"/>
</dbReference>
<dbReference type="Gene3D" id="1.10.1660.10">
    <property type="match status" value="1"/>
</dbReference>
<evidence type="ECO:0000313" key="5">
    <source>
        <dbReference type="Proteomes" id="UP000565572"/>
    </source>
</evidence>
<keyword evidence="1 4" id="KW-0238">DNA-binding</keyword>
<dbReference type="PRINTS" id="PR00040">
    <property type="entry name" value="HTHMERR"/>
</dbReference>
<protein>
    <submittedName>
        <fullName evidence="4">DNA-binding transcriptional MerR regulator</fullName>
    </submittedName>
</protein>
<organism evidence="4 5">
    <name type="scientific">Microlunatus antarcticus</name>
    <dbReference type="NCBI Taxonomy" id="53388"/>
    <lineage>
        <taxon>Bacteria</taxon>
        <taxon>Bacillati</taxon>
        <taxon>Actinomycetota</taxon>
        <taxon>Actinomycetes</taxon>
        <taxon>Propionibacteriales</taxon>
        <taxon>Propionibacteriaceae</taxon>
        <taxon>Microlunatus</taxon>
    </lineage>
</organism>
<dbReference type="Proteomes" id="UP000565572">
    <property type="component" value="Unassembled WGS sequence"/>
</dbReference>
<dbReference type="SMART" id="SM00422">
    <property type="entry name" value="HTH_MERR"/>
    <property type="match status" value="1"/>
</dbReference>
<evidence type="ECO:0000259" key="3">
    <source>
        <dbReference type="PROSITE" id="PS50937"/>
    </source>
</evidence>
<dbReference type="PANTHER" id="PTHR30204">
    <property type="entry name" value="REDOX-CYCLING DRUG-SENSING TRANSCRIPTIONAL ACTIVATOR SOXR"/>
    <property type="match status" value="1"/>
</dbReference>
<name>A0A7W5JWQ0_9ACTN</name>
<dbReference type="AlphaFoldDB" id="A0A7W5JWQ0"/>
<dbReference type="InterPro" id="IPR047057">
    <property type="entry name" value="MerR_fam"/>
</dbReference>
<comment type="caution">
    <text evidence="4">The sequence shown here is derived from an EMBL/GenBank/DDBJ whole genome shotgun (WGS) entry which is preliminary data.</text>
</comment>
<dbReference type="PROSITE" id="PS50937">
    <property type="entry name" value="HTH_MERR_2"/>
    <property type="match status" value="1"/>
</dbReference>
<dbReference type="PROSITE" id="PS00552">
    <property type="entry name" value="HTH_MERR_1"/>
    <property type="match status" value="1"/>
</dbReference>
<dbReference type="SUPFAM" id="SSF46955">
    <property type="entry name" value="Putative DNA-binding domain"/>
    <property type="match status" value="1"/>
</dbReference>
<evidence type="ECO:0000256" key="1">
    <source>
        <dbReference type="ARBA" id="ARBA00023125"/>
    </source>
</evidence>
<reference evidence="4 5" key="1">
    <citation type="submission" date="2020-08" db="EMBL/GenBank/DDBJ databases">
        <title>Sequencing the genomes of 1000 actinobacteria strains.</title>
        <authorList>
            <person name="Klenk H.-P."/>
        </authorList>
    </citation>
    <scope>NUCLEOTIDE SEQUENCE [LARGE SCALE GENOMIC DNA]</scope>
    <source>
        <strain evidence="4 5">DSM 11053</strain>
    </source>
</reference>
<keyword evidence="2" id="KW-0175">Coiled coil</keyword>
<feature type="coiled-coil region" evidence="2">
    <location>
        <begin position="80"/>
        <end position="107"/>
    </location>
</feature>
<accession>A0A7W5JWQ0</accession>